<dbReference type="GO" id="GO:0005654">
    <property type="term" value="C:nucleoplasm"/>
    <property type="evidence" value="ECO:0007669"/>
    <property type="project" value="TreeGrafter"/>
</dbReference>
<dbReference type="GO" id="GO:0140096">
    <property type="term" value="F:catalytic activity, acting on a protein"/>
    <property type="evidence" value="ECO:0007669"/>
    <property type="project" value="UniProtKB-ARBA"/>
</dbReference>
<evidence type="ECO:0000256" key="2">
    <source>
        <dbReference type="SAM" id="MobiDB-lite"/>
    </source>
</evidence>
<dbReference type="GO" id="GO:1990444">
    <property type="term" value="F:F-box domain binding"/>
    <property type="evidence" value="ECO:0007669"/>
    <property type="project" value="TreeGrafter"/>
</dbReference>
<dbReference type="Gene3D" id="3.90.190.10">
    <property type="entry name" value="Protein tyrosine phosphatase superfamily"/>
    <property type="match status" value="1"/>
</dbReference>
<dbReference type="RefSeq" id="XP_025596750.1">
    <property type="nucleotide sequence ID" value="XM_025742984.1"/>
</dbReference>
<evidence type="ECO:0000256" key="1">
    <source>
        <dbReference type="ARBA" id="ARBA00009649"/>
    </source>
</evidence>
<dbReference type="InterPro" id="IPR000387">
    <property type="entry name" value="Tyr_Pase_dom"/>
</dbReference>
<dbReference type="GeneID" id="37270528"/>
<dbReference type="GO" id="GO:0062026">
    <property type="term" value="P:negative regulation of SCF-dependent proteasomal ubiquitin-dependent catabolic process"/>
    <property type="evidence" value="ECO:0007669"/>
    <property type="project" value="TreeGrafter"/>
</dbReference>
<dbReference type="InterPro" id="IPR029021">
    <property type="entry name" value="Prot-tyrosine_phosphatase-like"/>
</dbReference>
<dbReference type="InterPro" id="IPR000340">
    <property type="entry name" value="Dual-sp_phosphatase_cat-dom"/>
</dbReference>
<dbReference type="Pfam" id="PF00782">
    <property type="entry name" value="DSPc"/>
    <property type="match status" value="1"/>
</dbReference>
<proteinExistence type="inferred from homology"/>
<comment type="similarity">
    <text evidence="1">Belongs to the protein-tyrosine phosphatase family. Non-receptor class subfamily.</text>
</comment>
<dbReference type="OrthoDB" id="2017893at2759"/>
<gene>
    <name evidence="5" type="ORF">FA09DRAFT_331340</name>
</gene>
<dbReference type="EMBL" id="KZ819299">
    <property type="protein sequence ID" value="PWN96471.1"/>
    <property type="molecule type" value="Genomic_DNA"/>
</dbReference>
<dbReference type="SUPFAM" id="SSF52799">
    <property type="entry name" value="(Phosphotyrosine protein) phosphatases II"/>
    <property type="match status" value="1"/>
</dbReference>
<evidence type="ECO:0000313" key="5">
    <source>
        <dbReference type="EMBL" id="PWN96471.1"/>
    </source>
</evidence>
<sequence>MSAAAAAAAAAGAAAFPQSLALEPAEWRYEMRHSMQAVAPALYLGPAEAGKDLQRLTAAGITALLLLRSPHETPFVRPRFPEHFVYLVLDDVADQDTQNLIRLLPRARAFIDEQLARGGQVLVHDDGGISRAPAVVVMYLMDRYQVTFDAALAHVQARRYCMHINPGFLNQIKEFEALSRAQHSYAGADMSDAVSSRRKREMDDEDDEEMNAPRTGMTPFQ</sequence>
<name>A0A316Z4I5_9BASI</name>
<feature type="domain" description="Tyrosine-protein phosphatase" evidence="3">
    <location>
        <begin position="34"/>
        <end position="181"/>
    </location>
</feature>
<dbReference type="AlphaFoldDB" id="A0A316Z4I5"/>
<dbReference type="GO" id="GO:0005737">
    <property type="term" value="C:cytoplasm"/>
    <property type="evidence" value="ECO:0007669"/>
    <property type="project" value="TreeGrafter"/>
</dbReference>
<dbReference type="PROSITE" id="PS50056">
    <property type="entry name" value="TYR_PHOSPHATASE_2"/>
    <property type="match status" value="1"/>
</dbReference>
<dbReference type="STRING" id="58919.A0A316Z4I5"/>
<dbReference type="GO" id="GO:0070372">
    <property type="term" value="P:regulation of ERK1 and ERK2 cascade"/>
    <property type="evidence" value="ECO:0007669"/>
    <property type="project" value="TreeGrafter"/>
</dbReference>
<feature type="domain" description="Tyrosine specific protein phosphatases" evidence="4">
    <location>
        <begin position="101"/>
        <end position="159"/>
    </location>
</feature>
<dbReference type="SMART" id="SM00195">
    <property type="entry name" value="DSPc"/>
    <property type="match status" value="1"/>
</dbReference>
<dbReference type="InterPro" id="IPR052449">
    <property type="entry name" value="STYX-Interacting_Phosphatase"/>
</dbReference>
<evidence type="ECO:0000259" key="3">
    <source>
        <dbReference type="PROSITE" id="PS50054"/>
    </source>
</evidence>
<dbReference type="Proteomes" id="UP000245946">
    <property type="component" value="Unassembled WGS sequence"/>
</dbReference>
<dbReference type="InterPro" id="IPR020422">
    <property type="entry name" value="TYR_PHOSPHATASE_DUAL_dom"/>
</dbReference>
<organism evidence="5 6">
    <name type="scientific">Tilletiopsis washingtonensis</name>
    <dbReference type="NCBI Taxonomy" id="58919"/>
    <lineage>
        <taxon>Eukaryota</taxon>
        <taxon>Fungi</taxon>
        <taxon>Dikarya</taxon>
        <taxon>Basidiomycota</taxon>
        <taxon>Ustilaginomycotina</taxon>
        <taxon>Exobasidiomycetes</taxon>
        <taxon>Entylomatales</taxon>
        <taxon>Entylomatales incertae sedis</taxon>
        <taxon>Tilletiopsis</taxon>
    </lineage>
</organism>
<evidence type="ECO:0000313" key="6">
    <source>
        <dbReference type="Proteomes" id="UP000245946"/>
    </source>
</evidence>
<protein>
    <submittedName>
        <fullName evidence="5">Phosphatases II</fullName>
    </submittedName>
</protein>
<evidence type="ECO:0000259" key="4">
    <source>
        <dbReference type="PROSITE" id="PS50056"/>
    </source>
</evidence>
<feature type="region of interest" description="Disordered" evidence="2">
    <location>
        <begin position="189"/>
        <end position="221"/>
    </location>
</feature>
<accession>A0A316Z4I5</accession>
<dbReference type="PANTHER" id="PTHR46588">
    <property type="entry name" value="SERINE/THREONINE/TYROSINE-INTERACTING PROTEIN"/>
    <property type="match status" value="1"/>
</dbReference>
<keyword evidence="6" id="KW-1185">Reference proteome</keyword>
<reference evidence="5 6" key="1">
    <citation type="journal article" date="2018" name="Mol. Biol. Evol.">
        <title>Broad Genomic Sampling Reveals a Smut Pathogenic Ancestry of the Fungal Clade Ustilaginomycotina.</title>
        <authorList>
            <person name="Kijpornyongpan T."/>
            <person name="Mondo S.J."/>
            <person name="Barry K."/>
            <person name="Sandor L."/>
            <person name="Lee J."/>
            <person name="Lipzen A."/>
            <person name="Pangilinan J."/>
            <person name="LaButti K."/>
            <person name="Hainaut M."/>
            <person name="Henrissat B."/>
            <person name="Grigoriev I.V."/>
            <person name="Spatafora J.W."/>
            <person name="Aime M.C."/>
        </authorList>
    </citation>
    <scope>NUCLEOTIDE SEQUENCE [LARGE SCALE GENOMIC DNA]</scope>
    <source>
        <strain evidence="5 6">MCA 4186</strain>
    </source>
</reference>
<dbReference type="PANTHER" id="PTHR46588:SF1">
    <property type="entry name" value="SERINE_THREONINE_TYROSINE-INTERACTING PROTEIN"/>
    <property type="match status" value="1"/>
</dbReference>
<dbReference type="PROSITE" id="PS50054">
    <property type="entry name" value="TYR_PHOSPHATASE_DUAL"/>
    <property type="match status" value="1"/>
</dbReference>